<dbReference type="InterPro" id="IPR027417">
    <property type="entry name" value="P-loop_NTPase"/>
</dbReference>
<dbReference type="RefSeq" id="XP_014145679.1">
    <property type="nucleotide sequence ID" value="XM_014290204.1"/>
</dbReference>
<evidence type="ECO:0000259" key="2">
    <source>
        <dbReference type="Pfam" id="PF00005"/>
    </source>
</evidence>
<proteinExistence type="predicted"/>
<dbReference type="GO" id="GO:0005524">
    <property type="term" value="F:ATP binding"/>
    <property type="evidence" value="ECO:0007669"/>
    <property type="project" value="InterPro"/>
</dbReference>
<dbReference type="Proteomes" id="UP000054560">
    <property type="component" value="Unassembled WGS sequence"/>
</dbReference>
<feature type="domain" description="ABC transporter" evidence="2">
    <location>
        <begin position="5"/>
        <end position="37"/>
    </location>
</feature>
<dbReference type="AlphaFoldDB" id="A0A0L0F4Y8"/>
<dbReference type="GO" id="GO:0016887">
    <property type="term" value="F:ATP hydrolysis activity"/>
    <property type="evidence" value="ECO:0007669"/>
    <property type="project" value="InterPro"/>
</dbReference>
<evidence type="ECO:0000313" key="4">
    <source>
        <dbReference type="Proteomes" id="UP000054560"/>
    </source>
</evidence>
<feature type="non-terminal residue" evidence="3">
    <location>
        <position position="1"/>
    </location>
</feature>
<dbReference type="EMBL" id="KQ248139">
    <property type="protein sequence ID" value="KNC71777.1"/>
    <property type="molecule type" value="Genomic_DNA"/>
</dbReference>
<dbReference type="Pfam" id="PF00005">
    <property type="entry name" value="ABC_tran"/>
    <property type="match status" value="1"/>
</dbReference>
<keyword evidence="1" id="KW-0677">Repeat</keyword>
<dbReference type="GeneID" id="25916185"/>
<evidence type="ECO:0000313" key="3">
    <source>
        <dbReference type="EMBL" id="KNC71777.1"/>
    </source>
</evidence>
<dbReference type="PANTHER" id="PTHR19211">
    <property type="entry name" value="ATP-BINDING TRANSPORT PROTEIN-RELATED"/>
    <property type="match status" value="1"/>
</dbReference>
<accession>A0A0L0F4Y8</accession>
<keyword evidence="4" id="KW-1185">Reference proteome</keyword>
<reference evidence="3 4" key="1">
    <citation type="submission" date="2011-02" db="EMBL/GenBank/DDBJ databases">
        <title>The Genome Sequence of Sphaeroforma arctica JP610.</title>
        <authorList>
            <consortium name="The Broad Institute Genome Sequencing Platform"/>
            <person name="Russ C."/>
            <person name="Cuomo C."/>
            <person name="Young S.K."/>
            <person name="Zeng Q."/>
            <person name="Gargeya S."/>
            <person name="Alvarado L."/>
            <person name="Berlin A."/>
            <person name="Chapman S.B."/>
            <person name="Chen Z."/>
            <person name="Freedman E."/>
            <person name="Gellesch M."/>
            <person name="Goldberg J."/>
            <person name="Griggs A."/>
            <person name="Gujja S."/>
            <person name="Heilman E."/>
            <person name="Heiman D."/>
            <person name="Howarth C."/>
            <person name="Mehta T."/>
            <person name="Neiman D."/>
            <person name="Pearson M."/>
            <person name="Roberts A."/>
            <person name="Saif S."/>
            <person name="Shea T."/>
            <person name="Shenoy N."/>
            <person name="Sisk P."/>
            <person name="Stolte C."/>
            <person name="Sykes S."/>
            <person name="White J."/>
            <person name="Yandava C."/>
            <person name="Burger G."/>
            <person name="Gray M.W."/>
            <person name="Holland P.W.H."/>
            <person name="King N."/>
            <person name="Lang F.B.F."/>
            <person name="Roger A.J."/>
            <person name="Ruiz-Trillo I."/>
            <person name="Haas B."/>
            <person name="Nusbaum C."/>
            <person name="Birren B."/>
        </authorList>
    </citation>
    <scope>NUCLEOTIDE SEQUENCE [LARGE SCALE GENOMIC DNA]</scope>
    <source>
        <strain evidence="3 4">JP610</strain>
    </source>
</reference>
<sequence length="59" mass="6637">LPTNPMQTLSGGQRVRVALATAFIRPPHILILDEVTNHLDIETIQVRYGLRKAKYLLAL</sequence>
<dbReference type="PANTHER" id="PTHR19211:SF14">
    <property type="entry name" value="ATP-BINDING CASSETTE SUB-FAMILY F MEMBER 1"/>
    <property type="match status" value="1"/>
</dbReference>
<protein>
    <recommendedName>
        <fullName evidence="2">ABC transporter domain-containing protein</fullName>
    </recommendedName>
</protein>
<dbReference type="SUPFAM" id="SSF52540">
    <property type="entry name" value="P-loop containing nucleoside triphosphate hydrolases"/>
    <property type="match status" value="1"/>
</dbReference>
<dbReference type="InterPro" id="IPR050611">
    <property type="entry name" value="ABCF"/>
</dbReference>
<evidence type="ECO:0000256" key="1">
    <source>
        <dbReference type="ARBA" id="ARBA00022737"/>
    </source>
</evidence>
<dbReference type="OrthoDB" id="1686149at2759"/>
<name>A0A0L0F4Y8_9EUKA</name>
<dbReference type="InterPro" id="IPR003439">
    <property type="entry name" value="ABC_transporter-like_ATP-bd"/>
</dbReference>
<gene>
    <name evidence="3" type="ORF">SARC_15681</name>
</gene>
<dbReference type="STRING" id="667725.A0A0L0F4Y8"/>
<dbReference type="Gene3D" id="3.40.50.300">
    <property type="entry name" value="P-loop containing nucleotide triphosphate hydrolases"/>
    <property type="match status" value="1"/>
</dbReference>
<organism evidence="3 4">
    <name type="scientific">Sphaeroforma arctica JP610</name>
    <dbReference type="NCBI Taxonomy" id="667725"/>
    <lineage>
        <taxon>Eukaryota</taxon>
        <taxon>Ichthyosporea</taxon>
        <taxon>Ichthyophonida</taxon>
        <taxon>Sphaeroforma</taxon>
    </lineage>
</organism>